<dbReference type="GO" id="GO:0043565">
    <property type="term" value="F:sequence-specific DNA binding"/>
    <property type="evidence" value="ECO:0007669"/>
    <property type="project" value="InterPro"/>
</dbReference>
<accession>A0A927BQ12</accession>
<gene>
    <name evidence="7" type="ORF">IDH44_01390</name>
</gene>
<evidence type="ECO:0000256" key="3">
    <source>
        <dbReference type="ARBA" id="ARBA00023163"/>
    </source>
</evidence>
<dbReference type="SUPFAM" id="SSF52172">
    <property type="entry name" value="CheY-like"/>
    <property type="match status" value="1"/>
</dbReference>
<dbReference type="InterPro" id="IPR009057">
    <property type="entry name" value="Homeodomain-like_sf"/>
</dbReference>
<name>A0A927BQ12_9BACL</name>
<dbReference type="EMBL" id="JACXIZ010000005">
    <property type="protein sequence ID" value="MBD2843831.1"/>
    <property type="molecule type" value="Genomic_DNA"/>
</dbReference>
<dbReference type="PANTHER" id="PTHR43280:SF28">
    <property type="entry name" value="HTH-TYPE TRANSCRIPTIONAL ACTIVATOR RHAS"/>
    <property type="match status" value="1"/>
</dbReference>
<keyword evidence="4" id="KW-0597">Phosphoprotein</keyword>
<feature type="domain" description="HTH araC/xylS-type" evidence="5">
    <location>
        <begin position="247"/>
        <end position="346"/>
    </location>
</feature>
<evidence type="ECO:0000259" key="5">
    <source>
        <dbReference type="PROSITE" id="PS01124"/>
    </source>
</evidence>
<dbReference type="Gene3D" id="3.40.50.2300">
    <property type="match status" value="1"/>
</dbReference>
<dbReference type="Pfam" id="PF00072">
    <property type="entry name" value="Response_reg"/>
    <property type="match status" value="1"/>
</dbReference>
<dbReference type="PANTHER" id="PTHR43280">
    <property type="entry name" value="ARAC-FAMILY TRANSCRIPTIONAL REGULATOR"/>
    <property type="match status" value="1"/>
</dbReference>
<dbReference type="CDD" id="cd17536">
    <property type="entry name" value="REC_YesN-like"/>
    <property type="match status" value="1"/>
</dbReference>
<dbReference type="InterPro" id="IPR020449">
    <property type="entry name" value="Tscrpt_reg_AraC-type_HTH"/>
</dbReference>
<comment type="caution">
    <text evidence="7">The sequence shown here is derived from an EMBL/GenBank/DDBJ whole genome shotgun (WGS) entry which is preliminary data.</text>
</comment>
<evidence type="ECO:0000256" key="1">
    <source>
        <dbReference type="ARBA" id="ARBA00023015"/>
    </source>
</evidence>
<dbReference type="Pfam" id="PF12833">
    <property type="entry name" value="HTH_18"/>
    <property type="match status" value="1"/>
</dbReference>
<feature type="modified residue" description="4-aspartylphosphate" evidence="4">
    <location>
        <position position="54"/>
    </location>
</feature>
<dbReference type="Gene3D" id="1.10.10.60">
    <property type="entry name" value="Homeodomain-like"/>
    <property type="match status" value="2"/>
</dbReference>
<proteinExistence type="predicted"/>
<organism evidence="7 8">
    <name type="scientific">Paenibacillus sabuli</name>
    <dbReference type="NCBI Taxonomy" id="2772509"/>
    <lineage>
        <taxon>Bacteria</taxon>
        <taxon>Bacillati</taxon>
        <taxon>Bacillota</taxon>
        <taxon>Bacilli</taxon>
        <taxon>Bacillales</taxon>
        <taxon>Paenibacillaceae</taxon>
        <taxon>Paenibacillus</taxon>
    </lineage>
</organism>
<feature type="domain" description="Response regulatory" evidence="6">
    <location>
        <begin position="3"/>
        <end position="119"/>
    </location>
</feature>
<dbReference type="InterPro" id="IPR001789">
    <property type="entry name" value="Sig_transdc_resp-reg_receiver"/>
</dbReference>
<keyword evidence="1" id="KW-0805">Transcription regulation</keyword>
<dbReference type="PROSITE" id="PS50110">
    <property type="entry name" value="RESPONSE_REGULATORY"/>
    <property type="match status" value="1"/>
</dbReference>
<evidence type="ECO:0000256" key="2">
    <source>
        <dbReference type="ARBA" id="ARBA00023125"/>
    </source>
</evidence>
<evidence type="ECO:0000313" key="8">
    <source>
        <dbReference type="Proteomes" id="UP000621560"/>
    </source>
</evidence>
<dbReference type="Proteomes" id="UP000621560">
    <property type="component" value="Unassembled WGS sequence"/>
</dbReference>
<evidence type="ECO:0000313" key="7">
    <source>
        <dbReference type="EMBL" id="MBD2843831.1"/>
    </source>
</evidence>
<dbReference type="GO" id="GO:0003700">
    <property type="term" value="F:DNA-binding transcription factor activity"/>
    <property type="evidence" value="ECO:0007669"/>
    <property type="project" value="InterPro"/>
</dbReference>
<reference evidence="7" key="1">
    <citation type="submission" date="2020-09" db="EMBL/GenBank/DDBJ databases">
        <title>A novel bacterium of genus Paenibacillus, isolated from South China Sea.</title>
        <authorList>
            <person name="Huang H."/>
            <person name="Mo K."/>
            <person name="Hu Y."/>
        </authorList>
    </citation>
    <scope>NUCLEOTIDE SEQUENCE</scope>
    <source>
        <strain evidence="7">IB182496</strain>
    </source>
</reference>
<dbReference type="SUPFAM" id="SSF46689">
    <property type="entry name" value="Homeodomain-like"/>
    <property type="match status" value="2"/>
</dbReference>
<dbReference type="SMART" id="SM00448">
    <property type="entry name" value="REC"/>
    <property type="match status" value="1"/>
</dbReference>
<dbReference type="GO" id="GO:0000160">
    <property type="term" value="P:phosphorelay signal transduction system"/>
    <property type="evidence" value="ECO:0007669"/>
    <property type="project" value="InterPro"/>
</dbReference>
<sequence>MLQIMLVEDETPTRLGLRQMIEEAGDCVLIGEARGGREALEQLRRQPPQLLLSDIMMPQMNGLELAGEAKRLYPRLEVVLISGYDDFDYVREGLRRGVHDYLLKPVEPEELHRVLRQVAHKLDLARTALPQTFARMQQWRDLIATLAGHLWMAEEAAFDRQWRALAAAAAEELGDRLDMHELYQQLLYRMSERIGDDYGGRLPEAAFRPVDFTGRVGDDLQAAHAQLRTLMRQLRAERNWGRSQAVLRAMQLAEAQADDPALSLQETAEQVGLSVSHLSRMFRMETGRTFVEFVTELRMKRARQLLEDPAAMVYEVAGRVGYNEYSHFARVFRKQIGCSPSEYRRRLGIR</sequence>
<dbReference type="InterPro" id="IPR011006">
    <property type="entry name" value="CheY-like_superfamily"/>
</dbReference>
<keyword evidence="8" id="KW-1185">Reference proteome</keyword>
<dbReference type="AlphaFoldDB" id="A0A927BQ12"/>
<dbReference type="PROSITE" id="PS01124">
    <property type="entry name" value="HTH_ARAC_FAMILY_2"/>
    <property type="match status" value="1"/>
</dbReference>
<keyword evidence="2" id="KW-0238">DNA-binding</keyword>
<evidence type="ECO:0000259" key="6">
    <source>
        <dbReference type="PROSITE" id="PS50110"/>
    </source>
</evidence>
<dbReference type="PRINTS" id="PR00032">
    <property type="entry name" value="HTHARAC"/>
</dbReference>
<dbReference type="RefSeq" id="WP_190913978.1">
    <property type="nucleotide sequence ID" value="NZ_JACXIZ010000005.1"/>
</dbReference>
<protein>
    <submittedName>
        <fullName evidence="7">Helix-turn-helix domain-containing protein</fullName>
    </submittedName>
</protein>
<dbReference type="InterPro" id="IPR018060">
    <property type="entry name" value="HTH_AraC"/>
</dbReference>
<dbReference type="SMART" id="SM00342">
    <property type="entry name" value="HTH_ARAC"/>
    <property type="match status" value="1"/>
</dbReference>
<keyword evidence="3" id="KW-0804">Transcription</keyword>
<evidence type="ECO:0000256" key="4">
    <source>
        <dbReference type="PROSITE-ProRule" id="PRU00169"/>
    </source>
</evidence>